<protein>
    <recommendedName>
        <fullName evidence="1">Methyltransferase type 11 domain-containing protein</fullName>
    </recommendedName>
</protein>
<reference evidence="2 3" key="1">
    <citation type="submission" date="2017-10" db="EMBL/GenBank/DDBJ databases">
        <title>Genomics of the genus Arcobacter.</title>
        <authorList>
            <person name="Perez-Cataluna A."/>
            <person name="Figueras M.J."/>
        </authorList>
    </citation>
    <scope>NUCLEOTIDE SEQUENCE [LARGE SCALE GENOMIC DNA]</scope>
    <source>
        <strain evidence="2 3">CECT 8993</strain>
    </source>
</reference>
<dbReference type="Proteomes" id="UP000290172">
    <property type="component" value="Unassembled WGS sequence"/>
</dbReference>
<dbReference type="InterPro" id="IPR029063">
    <property type="entry name" value="SAM-dependent_MTases_sf"/>
</dbReference>
<organism evidence="2 3">
    <name type="scientific">Halarcobacter ebronensis</name>
    <dbReference type="NCBI Taxonomy" id="1462615"/>
    <lineage>
        <taxon>Bacteria</taxon>
        <taxon>Pseudomonadati</taxon>
        <taxon>Campylobacterota</taxon>
        <taxon>Epsilonproteobacteria</taxon>
        <taxon>Campylobacterales</taxon>
        <taxon>Arcobacteraceae</taxon>
        <taxon>Halarcobacter</taxon>
    </lineage>
</organism>
<dbReference type="RefSeq" id="WP_128981956.1">
    <property type="nucleotide sequence ID" value="NZ_PDKJ01000009.1"/>
</dbReference>
<evidence type="ECO:0000259" key="1">
    <source>
        <dbReference type="Pfam" id="PF08241"/>
    </source>
</evidence>
<dbReference type="Pfam" id="PF08241">
    <property type="entry name" value="Methyltransf_11"/>
    <property type="match status" value="1"/>
</dbReference>
<accession>A0A4Q0YAR5</accession>
<evidence type="ECO:0000313" key="3">
    <source>
        <dbReference type="Proteomes" id="UP000290172"/>
    </source>
</evidence>
<name>A0A4Q0YAR5_9BACT</name>
<dbReference type="InterPro" id="IPR013216">
    <property type="entry name" value="Methyltransf_11"/>
</dbReference>
<comment type="caution">
    <text evidence="2">The sequence shown here is derived from an EMBL/GenBank/DDBJ whole genome shotgun (WGS) entry which is preliminary data.</text>
</comment>
<dbReference type="GO" id="GO:0008757">
    <property type="term" value="F:S-adenosylmethionine-dependent methyltransferase activity"/>
    <property type="evidence" value="ECO:0007669"/>
    <property type="project" value="InterPro"/>
</dbReference>
<dbReference type="AlphaFoldDB" id="A0A4Q0YAR5"/>
<evidence type="ECO:0000313" key="2">
    <source>
        <dbReference type="EMBL" id="RXJ67400.1"/>
    </source>
</evidence>
<dbReference type="PANTHER" id="PTHR42912:SF80">
    <property type="entry name" value="METHYLTRANSFERASE DOMAIN-CONTAINING PROTEIN"/>
    <property type="match status" value="1"/>
</dbReference>
<sequence length="333" mass="39355">MKNYILFNNPSIKENKLQTQLDIMKKNKDKLGEYETFSNYINICDWMIRRQEYNFTIDAFEEYECFNENKKLKVLDIGCGVVPLCNYISLKGHEIVALDPIKSDIEFLVENDMNSFHNSDVEYMHGYGEKLPFEDNSFDVVYSVSVMEHIATGNDLIVLSEMLRVLKVGGRLILTTDVMPNDEMNYRKYTYPFTSKTLSTVFDFLSNYGDVDNKEKTSLLDTLESLSWEQVHQFWIDSKRFDQREEEKREYLAVGFIIDKKQDYVLDEYEKIQLFLQGQGVLIEGFYYYQDVATLREKEMIEKENVIQQLLQIKANFETNFYVRILKKLGLIK</sequence>
<dbReference type="SUPFAM" id="SSF53335">
    <property type="entry name" value="S-adenosyl-L-methionine-dependent methyltransferases"/>
    <property type="match status" value="1"/>
</dbReference>
<gene>
    <name evidence="2" type="ORF">CRV08_10755</name>
</gene>
<dbReference type="EMBL" id="PDKJ01000009">
    <property type="protein sequence ID" value="RXJ67400.1"/>
    <property type="molecule type" value="Genomic_DNA"/>
</dbReference>
<dbReference type="Gene3D" id="3.40.50.150">
    <property type="entry name" value="Vaccinia Virus protein VP39"/>
    <property type="match status" value="1"/>
</dbReference>
<dbReference type="InterPro" id="IPR050508">
    <property type="entry name" value="Methyltransf_Superfamily"/>
</dbReference>
<dbReference type="CDD" id="cd02440">
    <property type="entry name" value="AdoMet_MTases"/>
    <property type="match status" value="1"/>
</dbReference>
<feature type="domain" description="Methyltransferase type 11" evidence="1">
    <location>
        <begin position="75"/>
        <end position="174"/>
    </location>
</feature>
<proteinExistence type="predicted"/>
<dbReference type="PANTHER" id="PTHR42912">
    <property type="entry name" value="METHYLTRANSFERASE"/>
    <property type="match status" value="1"/>
</dbReference>